<dbReference type="Gene3D" id="3.30.460.90">
    <property type="match status" value="1"/>
</dbReference>
<dbReference type="PANTHER" id="PTHR10656:SF42">
    <property type="entry name" value="CYCLIC GMP-AMP SYNTHASE-LIKE PROTEIN-RELATED"/>
    <property type="match status" value="1"/>
</dbReference>
<dbReference type="PANTHER" id="PTHR10656">
    <property type="entry name" value="CELL FATE DETERMINING PROTEIN MAB21-RELATED"/>
    <property type="match status" value="1"/>
</dbReference>
<evidence type="ECO:0000313" key="4">
    <source>
        <dbReference type="EMBL" id="GBM50125.1"/>
    </source>
</evidence>
<comment type="similarity">
    <text evidence="1">Belongs to the mab-21 family.</text>
</comment>
<feature type="coiled-coil region" evidence="2">
    <location>
        <begin position="61"/>
        <end position="88"/>
    </location>
</feature>
<sequence length="432" mass="48667">MSFITQKVLLCSLCEKIVPVEEDNFPTDLHALLSKYCIPQLHWICKSCEKQNVFKSSFRKRSNLEDDVKLLKAKVESLEIEVTEIKKHVALKARDYDSGSFGSSGVFGESSSDMEYPNADGSINFRNYRNVDCHRSISEDCQGGDSCSSSASSYFQTVGSCSSLVTEDDQRFVFSLSRDNQIVDCHSPLSATRSCIGIPDSCNISSGSEEASPKKKKEAHALIHHISNTKIKIDDKESTKSSNIVDAFLKCITPFLKKKDVVFNNLYSRDYRTGSSYNDLRISAASEYDVDIVFKAPPEINLEVEFFKEIMAYGKVKWQKVGDIPDSKIDILKFFEKNSLDGYLQPLKISAWFQGLIDLFMLSSPEISGIKQLKNRQSGPARTIEIVTDEDYILHIDLVPVFVFSYDILETTKIKEILEKYPVVQSVSTLTI</sequence>
<comment type="caution">
    <text evidence="4">The sequence shown here is derived from an EMBL/GenBank/DDBJ whole genome shotgun (WGS) entry which is preliminary data.</text>
</comment>
<dbReference type="AlphaFoldDB" id="A0A4Y2GBN0"/>
<evidence type="ECO:0000259" key="3">
    <source>
        <dbReference type="Pfam" id="PF03281"/>
    </source>
</evidence>
<reference evidence="4 5" key="1">
    <citation type="journal article" date="2019" name="Sci. Rep.">
        <title>Orb-weaving spider Araneus ventricosus genome elucidates the spidroin gene catalogue.</title>
        <authorList>
            <person name="Kono N."/>
            <person name="Nakamura H."/>
            <person name="Ohtoshi R."/>
            <person name="Moran D.A.P."/>
            <person name="Shinohara A."/>
            <person name="Yoshida Y."/>
            <person name="Fujiwara M."/>
            <person name="Mori M."/>
            <person name="Tomita M."/>
            <person name="Arakawa K."/>
        </authorList>
    </citation>
    <scope>NUCLEOTIDE SEQUENCE [LARGE SCALE GENOMIC DNA]</scope>
</reference>
<evidence type="ECO:0000256" key="2">
    <source>
        <dbReference type="SAM" id="Coils"/>
    </source>
</evidence>
<feature type="domain" description="Mab-21-like nucleotidyltransferase" evidence="3">
    <location>
        <begin position="277"/>
        <end position="405"/>
    </location>
</feature>
<dbReference type="OrthoDB" id="6426538at2759"/>
<evidence type="ECO:0000256" key="1">
    <source>
        <dbReference type="ARBA" id="ARBA00008307"/>
    </source>
</evidence>
<protein>
    <recommendedName>
        <fullName evidence="3">Mab-21-like nucleotidyltransferase domain-containing protein</fullName>
    </recommendedName>
</protein>
<proteinExistence type="inferred from homology"/>
<dbReference type="EMBL" id="BGPR01001286">
    <property type="protein sequence ID" value="GBM50125.1"/>
    <property type="molecule type" value="Genomic_DNA"/>
</dbReference>
<name>A0A4Y2GBN0_ARAVE</name>
<evidence type="ECO:0000313" key="5">
    <source>
        <dbReference type="Proteomes" id="UP000499080"/>
    </source>
</evidence>
<dbReference type="InterPro" id="IPR046903">
    <property type="entry name" value="Mab-21-like_nuc_Trfase"/>
</dbReference>
<keyword evidence="5" id="KW-1185">Reference proteome</keyword>
<organism evidence="4 5">
    <name type="scientific">Araneus ventricosus</name>
    <name type="common">Orbweaver spider</name>
    <name type="synonym">Epeira ventricosa</name>
    <dbReference type="NCBI Taxonomy" id="182803"/>
    <lineage>
        <taxon>Eukaryota</taxon>
        <taxon>Metazoa</taxon>
        <taxon>Ecdysozoa</taxon>
        <taxon>Arthropoda</taxon>
        <taxon>Chelicerata</taxon>
        <taxon>Arachnida</taxon>
        <taxon>Araneae</taxon>
        <taxon>Araneomorphae</taxon>
        <taxon>Entelegynae</taxon>
        <taxon>Araneoidea</taxon>
        <taxon>Araneidae</taxon>
        <taxon>Araneus</taxon>
    </lineage>
</organism>
<keyword evidence="2" id="KW-0175">Coiled coil</keyword>
<dbReference type="Proteomes" id="UP000499080">
    <property type="component" value="Unassembled WGS sequence"/>
</dbReference>
<dbReference type="Pfam" id="PF03281">
    <property type="entry name" value="Mab-21"/>
    <property type="match status" value="1"/>
</dbReference>
<accession>A0A4Y2GBN0</accession>
<gene>
    <name evidence="4" type="ORF">AVEN_185509_1</name>
</gene>